<dbReference type="InterPro" id="IPR042171">
    <property type="entry name" value="Acyl-CoA_hotdog"/>
</dbReference>
<evidence type="ECO:0000313" key="6">
    <source>
        <dbReference type="Proteomes" id="UP000310189"/>
    </source>
</evidence>
<feature type="domain" description="Acyl-CoA thioesterase-like N-terminal HotDog" evidence="4">
    <location>
        <begin position="56"/>
        <end position="136"/>
    </location>
</feature>
<protein>
    <recommendedName>
        <fullName evidence="7">Acyl-CoA thioesterase II domain-containing protein</fullName>
    </recommendedName>
</protein>
<evidence type="ECO:0008006" key="7">
    <source>
        <dbReference type="Google" id="ProtNLM"/>
    </source>
</evidence>
<sequence length="333" mass="37600">MSGTDLSNELIGSSLDVRSGEATATHDSPTPQLEKIDLYLYRSKKPLWKPVSSSLGVFGGQVISQAIQAATCVSEDKSGERYGLHSFHCYFLLAGQSTMPVVYHVHPLRLGKSYQTYYVRASQDGNNIFTLTASFALPEPTQPHFSISPPLDVPPPDECELNEDRWQRFLDKYQSKLDLRLVDVIKARIDERRTSALALKDASKVSKFDDKGHFIASNEHSWWIKARTSPGDKASKQKAILAYMSDMNFIHTVAHSLGLRQYFNLGMITSIDHSMWFYDDFDVGDWLLYKTICPRATHGRGNVHGEFWTRDGRLVAITAQQGLVREKKPEARL</sequence>
<dbReference type="InterPro" id="IPR025652">
    <property type="entry name" value="TesB_C"/>
</dbReference>
<keyword evidence="6" id="KW-1185">Reference proteome</keyword>
<gene>
    <name evidence="5" type="ORF">E3P99_01298</name>
</gene>
<name>A0A4T0FQC3_9BASI</name>
<evidence type="ECO:0000259" key="4">
    <source>
        <dbReference type="Pfam" id="PF13622"/>
    </source>
</evidence>
<dbReference type="SUPFAM" id="SSF54637">
    <property type="entry name" value="Thioesterase/thiol ester dehydrase-isomerase"/>
    <property type="match status" value="2"/>
</dbReference>
<dbReference type="GO" id="GO:0047617">
    <property type="term" value="F:fatty acyl-CoA hydrolase activity"/>
    <property type="evidence" value="ECO:0007669"/>
    <property type="project" value="InterPro"/>
</dbReference>
<evidence type="ECO:0000256" key="1">
    <source>
        <dbReference type="ARBA" id="ARBA00006538"/>
    </source>
</evidence>
<proteinExistence type="inferred from homology"/>
<dbReference type="InterPro" id="IPR049449">
    <property type="entry name" value="TesB_ACOT8-like_N"/>
</dbReference>
<dbReference type="EMBL" id="SPNW01000015">
    <property type="protein sequence ID" value="TIA90937.1"/>
    <property type="molecule type" value="Genomic_DNA"/>
</dbReference>
<dbReference type="Pfam" id="PF02551">
    <property type="entry name" value="Acyl_CoA_thio"/>
    <property type="match status" value="1"/>
</dbReference>
<feature type="domain" description="Acyl-CoA thioesterase 2 C-terminal" evidence="3">
    <location>
        <begin position="209"/>
        <end position="323"/>
    </location>
</feature>
<accession>A0A4T0FQC3</accession>
<dbReference type="GO" id="GO:0005782">
    <property type="term" value="C:peroxisomal matrix"/>
    <property type="evidence" value="ECO:0007669"/>
    <property type="project" value="TreeGrafter"/>
</dbReference>
<dbReference type="GO" id="GO:0006637">
    <property type="term" value="P:acyl-CoA metabolic process"/>
    <property type="evidence" value="ECO:0007669"/>
    <property type="project" value="InterPro"/>
</dbReference>
<dbReference type="CDD" id="cd03445">
    <property type="entry name" value="Thioesterase_II_repeat2"/>
    <property type="match status" value="1"/>
</dbReference>
<dbReference type="Proteomes" id="UP000310189">
    <property type="component" value="Unassembled WGS sequence"/>
</dbReference>
<dbReference type="InterPro" id="IPR029069">
    <property type="entry name" value="HotDog_dom_sf"/>
</dbReference>
<evidence type="ECO:0000313" key="5">
    <source>
        <dbReference type="EMBL" id="TIA90937.1"/>
    </source>
</evidence>
<reference evidence="5 6" key="1">
    <citation type="submission" date="2019-03" db="EMBL/GenBank/DDBJ databases">
        <title>Sequencing 23 genomes of Wallemia ichthyophaga.</title>
        <authorList>
            <person name="Gostincar C."/>
        </authorList>
    </citation>
    <scope>NUCLEOTIDE SEQUENCE [LARGE SCALE GENOMIC DNA]</scope>
    <source>
        <strain evidence="5 6">EXF-5753</strain>
    </source>
</reference>
<dbReference type="GO" id="GO:0009062">
    <property type="term" value="P:fatty acid catabolic process"/>
    <property type="evidence" value="ECO:0007669"/>
    <property type="project" value="TreeGrafter"/>
</dbReference>
<comment type="caution">
    <text evidence="5">The sequence shown here is derived from an EMBL/GenBank/DDBJ whole genome shotgun (WGS) entry which is preliminary data.</text>
</comment>
<dbReference type="CDD" id="cd03444">
    <property type="entry name" value="Thioesterase_II_repeat1"/>
    <property type="match status" value="1"/>
</dbReference>
<evidence type="ECO:0000256" key="2">
    <source>
        <dbReference type="ARBA" id="ARBA00022801"/>
    </source>
</evidence>
<evidence type="ECO:0000259" key="3">
    <source>
        <dbReference type="Pfam" id="PF02551"/>
    </source>
</evidence>
<dbReference type="AlphaFoldDB" id="A0A4T0FQC3"/>
<dbReference type="InterPro" id="IPR003703">
    <property type="entry name" value="Acyl_CoA_thio"/>
</dbReference>
<dbReference type="PANTHER" id="PTHR11066">
    <property type="entry name" value="ACYL-COA THIOESTERASE"/>
    <property type="match status" value="1"/>
</dbReference>
<dbReference type="OrthoDB" id="68328at2759"/>
<dbReference type="Pfam" id="PF13622">
    <property type="entry name" value="4HBT_3"/>
    <property type="match status" value="1"/>
</dbReference>
<keyword evidence="2" id="KW-0378">Hydrolase</keyword>
<dbReference type="Gene3D" id="2.40.160.210">
    <property type="entry name" value="Acyl-CoA thioesterase, double hotdog domain"/>
    <property type="match status" value="1"/>
</dbReference>
<comment type="similarity">
    <text evidence="1">Belongs to the C/M/P thioester hydrolase family.</text>
</comment>
<organism evidence="5 6">
    <name type="scientific">Wallemia hederae</name>
    <dbReference type="NCBI Taxonomy" id="1540922"/>
    <lineage>
        <taxon>Eukaryota</taxon>
        <taxon>Fungi</taxon>
        <taxon>Dikarya</taxon>
        <taxon>Basidiomycota</taxon>
        <taxon>Wallemiomycotina</taxon>
        <taxon>Wallemiomycetes</taxon>
        <taxon>Wallemiales</taxon>
        <taxon>Wallemiaceae</taxon>
        <taxon>Wallemia</taxon>
    </lineage>
</organism>
<dbReference type="PANTHER" id="PTHR11066:SF34">
    <property type="entry name" value="ACYL-COENZYME A THIOESTERASE 8"/>
    <property type="match status" value="1"/>
</dbReference>